<dbReference type="AlphaFoldDB" id="T1AKR8"/>
<name>T1AKR8_9ZZZZ</name>
<dbReference type="InterPro" id="IPR045857">
    <property type="entry name" value="O16G_dom_2"/>
</dbReference>
<evidence type="ECO:0000313" key="3">
    <source>
        <dbReference type="EMBL" id="EQD57957.1"/>
    </source>
</evidence>
<gene>
    <name evidence="3" type="ORF">B1B_08575</name>
</gene>
<proteinExistence type="predicted"/>
<dbReference type="Pfam" id="PF00128">
    <property type="entry name" value="Alpha-amylase"/>
    <property type="match status" value="1"/>
</dbReference>
<dbReference type="SMART" id="SM00642">
    <property type="entry name" value="Aamy"/>
    <property type="match status" value="1"/>
</dbReference>
<sequence length="258" mass="29736">MNPPDSRWYKDAVIYEIPVKSFYDSNGDGLGDLKGLVLKLDYLKGLGVDCLWLLPFYQSPLRDDGYDISDYYRIHPDLGSLEDFDLLIEEAHRRGLRVIADLVLNHVSDQHPWFQEARSDPAGPRRPWFVWSDSDRKYAGTRIIFLDTERSNWTWDPVAKQYYWHRFYSHQPDLNYEPPPGPRGDEGCDPVLAPPGTRRIPMRRRAVPLGGRRYHQREPTGDPRLPEGDPPDGRRRVSGPGPPGRGQPVAHRCQGLLR</sequence>
<dbReference type="SUPFAM" id="SSF51445">
    <property type="entry name" value="(Trans)glycosidases"/>
    <property type="match status" value="1"/>
</dbReference>
<reference evidence="3" key="1">
    <citation type="submission" date="2013-08" db="EMBL/GenBank/DDBJ databases">
        <authorList>
            <person name="Mendez C."/>
            <person name="Richter M."/>
            <person name="Ferrer M."/>
            <person name="Sanchez J."/>
        </authorList>
    </citation>
    <scope>NUCLEOTIDE SEQUENCE</scope>
</reference>
<comment type="caution">
    <text evidence="3">The sequence shown here is derived from an EMBL/GenBank/DDBJ whole genome shotgun (WGS) entry which is preliminary data.</text>
</comment>
<organism evidence="3">
    <name type="scientific">mine drainage metagenome</name>
    <dbReference type="NCBI Taxonomy" id="410659"/>
    <lineage>
        <taxon>unclassified sequences</taxon>
        <taxon>metagenomes</taxon>
        <taxon>ecological metagenomes</taxon>
    </lineage>
</organism>
<feature type="region of interest" description="Disordered" evidence="1">
    <location>
        <begin position="175"/>
        <end position="258"/>
    </location>
</feature>
<dbReference type="InterPro" id="IPR006047">
    <property type="entry name" value="GH13_cat_dom"/>
</dbReference>
<dbReference type="InterPro" id="IPR017853">
    <property type="entry name" value="GH"/>
</dbReference>
<evidence type="ECO:0000256" key="1">
    <source>
        <dbReference type="SAM" id="MobiDB-lite"/>
    </source>
</evidence>
<dbReference type="GO" id="GO:0005975">
    <property type="term" value="P:carbohydrate metabolic process"/>
    <property type="evidence" value="ECO:0007669"/>
    <property type="project" value="InterPro"/>
</dbReference>
<feature type="domain" description="Glycosyl hydrolase family 13 catalytic" evidence="2">
    <location>
        <begin position="16"/>
        <end position="258"/>
    </location>
</feature>
<accession>T1AKR8</accession>
<dbReference type="PANTHER" id="PTHR10357:SF219">
    <property type="entry name" value="MALTOSE ALPHA-D-GLUCOSYLTRANSFERASE"/>
    <property type="match status" value="1"/>
</dbReference>
<evidence type="ECO:0000259" key="2">
    <source>
        <dbReference type="SMART" id="SM00642"/>
    </source>
</evidence>
<dbReference type="PANTHER" id="PTHR10357">
    <property type="entry name" value="ALPHA-AMYLASE FAMILY MEMBER"/>
    <property type="match status" value="1"/>
</dbReference>
<dbReference type="EMBL" id="AUZY01005610">
    <property type="protein sequence ID" value="EQD57957.1"/>
    <property type="molecule type" value="Genomic_DNA"/>
</dbReference>
<feature type="compositionally biased region" description="Basic and acidic residues" evidence="1">
    <location>
        <begin position="216"/>
        <end position="235"/>
    </location>
</feature>
<reference evidence="3" key="2">
    <citation type="journal article" date="2014" name="ISME J.">
        <title>Microbial stratification in low pH oxic and suboxic macroscopic growths along an acid mine drainage.</title>
        <authorList>
            <person name="Mendez-Garcia C."/>
            <person name="Mesa V."/>
            <person name="Sprenger R.R."/>
            <person name="Richter M."/>
            <person name="Diez M.S."/>
            <person name="Solano J."/>
            <person name="Bargiela R."/>
            <person name="Golyshina O.V."/>
            <person name="Manteca A."/>
            <person name="Ramos J.L."/>
            <person name="Gallego J.R."/>
            <person name="Llorente I."/>
            <person name="Martins Dos Santos V.A."/>
            <person name="Jensen O.N."/>
            <person name="Pelaez A.I."/>
            <person name="Sanchez J."/>
            <person name="Ferrer M."/>
        </authorList>
    </citation>
    <scope>NUCLEOTIDE SEQUENCE</scope>
</reference>
<dbReference type="Gene3D" id="3.20.20.80">
    <property type="entry name" value="Glycosidases"/>
    <property type="match status" value="1"/>
</dbReference>
<dbReference type="Gene3D" id="3.90.400.10">
    <property type="entry name" value="Oligo-1,6-glucosidase, Domain 2"/>
    <property type="match status" value="1"/>
</dbReference>
<protein>
    <submittedName>
        <fullName evidence="3">Trehalose synthase</fullName>
    </submittedName>
</protein>